<evidence type="ECO:0000313" key="2">
    <source>
        <dbReference type="EMBL" id="ABX47825.1"/>
    </source>
</evidence>
<proteinExistence type="predicted"/>
<organism evidence="2 3">
    <name type="scientific">Shewanella baltica (strain OS195)</name>
    <dbReference type="NCBI Taxonomy" id="399599"/>
    <lineage>
        <taxon>Bacteria</taxon>
        <taxon>Pseudomonadati</taxon>
        <taxon>Pseudomonadota</taxon>
        <taxon>Gammaproteobacteria</taxon>
        <taxon>Alteromonadales</taxon>
        <taxon>Shewanellaceae</taxon>
        <taxon>Shewanella</taxon>
    </lineage>
</organism>
<name>A9L096_SHEB9</name>
<dbReference type="RefSeq" id="WP_006086135.1">
    <property type="nucleotide sequence ID" value="NC_009997.1"/>
</dbReference>
<evidence type="ECO:0000313" key="3">
    <source>
        <dbReference type="Proteomes" id="UP000000770"/>
    </source>
</evidence>
<dbReference type="AlphaFoldDB" id="A9L096"/>
<dbReference type="Proteomes" id="UP000000770">
    <property type="component" value="Chromosome"/>
</dbReference>
<gene>
    <name evidence="2" type="ordered locus">Sbal195_0647</name>
</gene>
<accession>A9L096</accession>
<dbReference type="KEGG" id="sbn:Sbal195_0647"/>
<protein>
    <recommendedName>
        <fullName evidence="4">DUF4234 domain-containing protein</fullName>
    </recommendedName>
</protein>
<dbReference type="EMBL" id="CP000891">
    <property type="protein sequence ID" value="ABX47825.1"/>
    <property type="molecule type" value="Genomic_DNA"/>
</dbReference>
<keyword evidence="1" id="KW-1133">Transmembrane helix</keyword>
<dbReference type="GeneID" id="11770968"/>
<evidence type="ECO:0000256" key="1">
    <source>
        <dbReference type="SAM" id="Phobius"/>
    </source>
</evidence>
<dbReference type="HOGENOM" id="CLU_097150_0_0_6"/>
<keyword evidence="1" id="KW-0812">Transmembrane</keyword>
<keyword evidence="1" id="KW-0472">Membrane</keyword>
<feature type="transmembrane region" description="Helical" evidence="1">
    <location>
        <begin position="30"/>
        <end position="52"/>
    </location>
</feature>
<feature type="transmembrane region" description="Helical" evidence="1">
    <location>
        <begin position="168"/>
        <end position="190"/>
    </location>
</feature>
<evidence type="ECO:0008006" key="4">
    <source>
        <dbReference type="Google" id="ProtNLM"/>
    </source>
</evidence>
<feature type="transmembrane region" description="Helical" evidence="1">
    <location>
        <begin position="102"/>
        <end position="121"/>
    </location>
</feature>
<reference evidence="2 3" key="1">
    <citation type="submission" date="2007-11" db="EMBL/GenBank/DDBJ databases">
        <title>Complete sequence of chromosome of Shewanella baltica OS195.</title>
        <authorList>
            <consortium name="US DOE Joint Genome Institute"/>
            <person name="Copeland A."/>
            <person name="Lucas S."/>
            <person name="Lapidus A."/>
            <person name="Barry K."/>
            <person name="Glavina del Rio T."/>
            <person name="Dalin E."/>
            <person name="Tice H."/>
            <person name="Pitluck S."/>
            <person name="Chain P."/>
            <person name="Malfatti S."/>
            <person name="Shin M."/>
            <person name="Vergez L."/>
            <person name="Schmutz J."/>
            <person name="Larimer F."/>
            <person name="Land M."/>
            <person name="Hauser L."/>
            <person name="Kyrpides N."/>
            <person name="Kim E."/>
            <person name="Brettar I."/>
            <person name="Rodrigues J."/>
            <person name="Konstantinidis K."/>
            <person name="Klappenbach J."/>
            <person name="Hofle M."/>
            <person name="Tiedje J."/>
            <person name="Richardson P."/>
        </authorList>
    </citation>
    <scope>NUCLEOTIDE SEQUENCE [LARGE SCALE GENOMIC DNA]</scope>
    <source>
        <strain evidence="2 3">OS195</strain>
    </source>
</reference>
<feature type="transmembrane region" description="Helical" evidence="1">
    <location>
        <begin position="127"/>
        <end position="147"/>
    </location>
</feature>
<feature type="transmembrane region" description="Helical" evidence="1">
    <location>
        <begin position="72"/>
        <end position="90"/>
    </location>
</feature>
<sequence>MEEVISQENSSLESDARLTTEEVKTHGVPLFHVSLTKLIIMFIATFGLYQVYWFYKQWQALKNYYDLDAWPIARSFFSIFYTHSLFVYISEYIKEDNREYRWNSSAMATFYVVLLVVGGILNQIDTLPISLVVASIFVPLAVLYPLYQAQKAVNFALESVEYPDNSRLTWLNWIWIFLFCFYWAMIIYALTLLV</sequence>